<dbReference type="SUPFAM" id="SSF55874">
    <property type="entry name" value="ATPase domain of HSP90 chaperone/DNA topoisomerase II/histidine kinase"/>
    <property type="match status" value="1"/>
</dbReference>
<dbReference type="Gene3D" id="3.30.565.10">
    <property type="entry name" value="Histidine kinase-like ATPase, C-terminal domain"/>
    <property type="match status" value="1"/>
</dbReference>
<name>A0A084SLG8_9BACT</name>
<dbReference type="EMBL" id="JPMI01000253">
    <property type="protein sequence ID" value="KFA89303.1"/>
    <property type="molecule type" value="Genomic_DNA"/>
</dbReference>
<protein>
    <recommendedName>
        <fullName evidence="4">ATPase</fullName>
    </recommendedName>
</protein>
<organism evidence="2 3">
    <name type="scientific">Archangium violaceum Cb vi76</name>
    <dbReference type="NCBI Taxonomy" id="1406225"/>
    <lineage>
        <taxon>Bacteria</taxon>
        <taxon>Pseudomonadati</taxon>
        <taxon>Myxococcota</taxon>
        <taxon>Myxococcia</taxon>
        <taxon>Myxococcales</taxon>
        <taxon>Cystobacterineae</taxon>
        <taxon>Archangiaceae</taxon>
        <taxon>Archangium</taxon>
    </lineage>
</organism>
<dbReference type="Pfam" id="PF13589">
    <property type="entry name" value="HATPase_c_3"/>
    <property type="match status" value="1"/>
</dbReference>
<dbReference type="AlphaFoldDB" id="A0A084SLG8"/>
<proteinExistence type="predicted"/>
<accession>A0A084SLG8</accession>
<dbReference type="InterPro" id="IPR036890">
    <property type="entry name" value="HATPase_C_sf"/>
</dbReference>
<reference evidence="2 3" key="1">
    <citation type="submission" date="2014-07" db="EMBL/GenBank/DDBJ databases">
        <title>Draft Genome Sequence of Gephyronic Acid Producer, Cystobacter violaceus Strain Cb vi76.</title>
        <authorList>
            <person name="Stevens D.C."/>
            <person name="Young J."/>
            <person name="Carmichael R."/>
            <person name="Tan J."/>
            <person name="Taylor R.E."/>
        </authorList>
    </citation>
    <scope>NUCLEOTIDE SEQUENCE [LARGE SCALE GENOMIC DNA]</scope>
    <source>
        <strain evidence="2 3">Cb vi76</strain>
    </source>
</reference>
<comment type="caution">
    <text evidence="2">The sequence shown here is derived from an EMBL/GenBank/DDBJ whole genome shotgun (WGS) entry which is preliminary data.</text>
</comment>
<evidence type="ECO:0008006" key="4">
    <source>
        <dbReference type="Google" id="ProtNLM"/>
    </source>
</evidence>
<gene>
    <name evidence="2" type="ORF">Q664_35790</name>
</gene>
<evidence type="ECO:0000256" key="1">
    <source>
        <dbReference type="SAM" id="MobiDB-lite"/>
    </source>
</evidence>
<feature type="region of interest" description="Disordered" evidence="1">
    <location>
        <begin position="483"/>
        <end position="505"/>
    </location>
</feature>
<evidence type="ECO:0000313" key="3">
    <source>
        <dbReference type="Proteomes" id="UP000028547"/>
    </source>
</evidence>
<dbReference type="Proteomes" id="UP000028547">
    <property type="component" value="Unassembled WGS sequence"/>
</dbReference>
<evidence type="ECO:0000313" key="2">
    <source>
        <dbReference type="EMBL" id="KFA89303.1"/>
    </source>
</evidence>
<sequence length="627" mass="71160">MQYKEVQHFINRAYNECQAFQWARETLKNALEAGATKVHFGVEYQAVERLGVYRRLIADNGKGMTEKQLYEYFSYAGNGEKRIGGEHDNFGIGAKISLMPWNPHGLVIVSWVDGKASMIWIQKSPRTGEYGLRSFEEYGDDNVVEPFDDPEHGCDWSKVKPDFIEDHGTVIVLLGGSAKDDTVEGDPNRPSEHGASRNLIHYLNQRFWVLPEGAEVTVNRFLNDRDKTKWPHDARAGRLALDDDFRRGAYITLYGSRVHITQARRKGRAEVLSGTVPLQDGTRVHWFFLKHGDMPDQAQGPSTSFIGILYKDELYHVTSHHAFYRTMGVTPQAVRTRLWVVLEPPVDAPPDVRGVYPESARSALKYSGTPDRSVPTNDWLAEFSKHMPEAIRQALAEAFGDQKDDSNITSRLMGRLSQYLNLWGKKFKQRKLSTVEGGGDESVDVNLPISGGVGLVVDAREGRTPSEQGDSRSHDPVEKTPIEALAEGSDQKNARRKTSPRQLPEVQWREKTDFEDQENHLAQWLETQHLIQLNKEHLVIKEQIARWQSRYPDHLAEDVAGKVRDVYSTAVLSVFLATEGLSVGKFDRENRFRTPDVLTVALLGYFREDEIIRQQLSYLGKAREGEE</sequence>